<name>A0A196S916_BLAHN</name>
<dbReference type="Gene3D" id="3.30.310.10">
    <property type="entry name" value="TATA-Binding Protein"/>
    <property type="match status" value="1"/>
</dbReference>
<proteinExistence type="inferred from homology"/>
<dbReference type="GO" id="GO:0006891">
    <property type="term" value="P:intra-Golgi vesicle-mediated transport"/>
    <property type="evidence" value="ECO:0007669"/>
    <property type="project" value="TreeGrafter"/>
</dbReference>
<dbReference type="InterPro" id="IPR032154">
    <property type="entry name" value="Coatomer_g_Cpla"/>
</dbReference>
<dbReference type="FunFam" id="2.60.40.1480:FF:000001">
    <property type="entry name" value="Coatomer subunit gamma"/>
    <property type="match status" value="1"/>
</dbReference>
<comment type="caution">
    <text evidence="15">The sequence shown here is derived from an EMBL/GenBank/DDBJ whole genome shotgun (WGS) entry which is preliminary data.</text>
</comment>
<sequence>MQAQNANDPKSRENEQPESVLNIIRKEFFDIGGHDKDDDLRASPFYGLTKSAVLQECRMFNDPNVVMNKPEMCRLLMSKVLYLLVVEGETLTNNEVTDVFFGATKLFQNQDPALRRMTYLFIKEVAEKTSAEEVIIVVSTLLKDLNSENELFRANSLRVLSRILDVSMLAQVERYIKQAIVHKNPRVASSALLCGLYLYSVSPEPIRRWVSEINQSLSYEDEMVQYHGLLLLYAMKQHDRLALNKAPLRQRLPTSPLSLCMLIRYSAQLLRDDGGDSDASREIYDMMVKCLRHSSDMVCFEAARAIVRLPGVRDEDLAPVLSMLRVQLGSSRTCAKFAAMRILNELSVSHPMAIEGCNGDLEALVNDANRSVATLAVSTLLKTVEPGKIDSLLKQIASYLAEIDDEFKVLLVQSLLALTTKYPEQHAAILSFLSSILRGECSETLKATIVSTIISILQHIPESLEACLLHLCECIEDCEYPQIIVRVLHVLAQHGPDAVAPARFIRFIYNRIILEDACVRAAAVEALGQFAGRVPSVRKSVAELLRGCLKDENDEVRERVVLALQGLAAEEPDRALLFARLPLSPAQLHASLQAFQQRPAEALDWEHLPVVAAPVAKKEEKVEAKKEEKPAASAVFSVPAFAAYGPVVRSSVPVLLTEAETEYRVSVVKHVFASHVVLQFDVSNTVDGQVMCDVRMELQLEEGDEAQWSVESVLPCKTIGMNEEASTFVSLAFQPAEPAEADEVEVPEASFSAVMKFVVKDVEEEELDALDAIEGFDEEYEIESFRVEFADFVARPLISDFRGQWEALKAASEAEDQVALSFEDVASAVKGVLEVLGLYAYEGSDRVAMGSTNHTVLMAGKVMGKVLVMARCQIVLSEKYGCVLRIGVRSESEGVVQTIISLLH</sequence>
<dbReference type="InterPro" id="IPR013041">
    <property type="entry name" value="Clathrin_app_Ig-like_sf"/>
</dbReference>
<comment type="subcellular location">
    <subcellularLocation>
        <location evidence="11">Cytoplasm</location>
    </subcellularLocation>
    <subcellularLocation>
        <location evidence="1 11">Golgi apparatus membrane</location>
        <topology evidence="1 11">Peripheral membrane protein</topology>
        <orientation evidence="1 11">Cytoplasmic side</orientation>
    </subcellularLocation>
    <subcellularLocation>
        <location evidence="11">Cytoplasmic vesicle</location>
        <location evidence="11">COPI-coated vesicle membrane</location>
        <topology evidence="11">Peripheral membrane protein</topology>
        <orientation evidence="11">Cytoplasmic side</orientation>
    </subcellularLocation>
</comment>
<dbReference type="GO" id="GO:0009306">
    <property type="term" value="P:protein secretion"/>
    <property type="evidence" value="ECO:0007669"/>
    <property type="project" value="TreeGrafter"/>
</dbReference>
<evidence type="ECO:0000256" key="3">
    <source>
        <dbReference type="ARBA" id="ARBA00022448"/>
    </source>
</evidence>
<keyword evidence="16" id="KW-1185">Reference proteome</keyword>
<comment type="subunit">
    <text evidence="11">Oligomeric complex.</text>
</comment>
<evidence type="ECO:0000313" key="16">
    <source>
        <dbReference type="Proteomes" id="UP000078348"/>
    </source>
</evidence>
<dbReference type="InterPro" id="IPR017106">
    <property type="entry name" value="Coatomer_gsu"/>
</dbReference>
<dbReference type="PANTHER" id="PTHR10261">
    <property type="entry name" value="COATOMER SUBUNIT GAMMA"/>
    <property type="match status" value="1"/>
</dbReference>
<dbReference type="AlphaFoldDB" id="A0A196S916"/>
<dbReference type="Pfam" id="PF16381">
    <property type="entry name" value="Coatomer_g_Cpla"/>
    <property type="match status" value="1"/>
</dbReference>
<dbReference type="STRING" id="478820.A0A196S916"/>
<dbReference type="SUPFAM" id="SSF48371">
    <property type="entry name" value="ARM repeat"/>
    <property type="match status" value="1"/>
</dbReference>
<dbReference type="GO" id="GO:0000139">
    <property type="term" value="C:Golgi membrane"/>
    <property type="evidence" value="ECO:0007669"/>
    <property type="project" value="UniProtKB-SubCell"/>
</dbReference>
<dbReference type="EMBL" id="LXWW01000506">
    <property type="protein sequence ID" value="OAO12851.1"/>
    <property type="molecule type" value="Genomic_DNA"/>
</dbReference>
<keyword evidence="3 11" id="KW-0813">Transport</keyword>
<dbReference type="Gene3D" id="1.25.10.10">
    <property type="entry name" value="Leucine-rich Repeat Variant"/>
    <property type="match status" value="2"/>
</dbReference>
<evidence type="ECO:0000259" key="14">
    <source>
        <dbReference type="Pfam" id="PF16381"/>
    </source>
</evidence>
<keyword evidence="8 11" id="KW-0333">Golgi apparatus</keyword>
<protein>
    <recommendedName>
        <fullName evidence="11">Coatomer subunit gamma</fullName>
    </recommendedName>
</protein>
<accession>A0A196S916</accession>
<evidence type="ECO:0000259" key="13">
    <source>
        <dbReference type="Pfam" id="PF08752"/>
    </source>
</evidence>
<evidence type="ECO:0000259" key="12">
    <source>
        <dbReference type="Pfam" id="PF01602"/>
    </source>
</evidence>
<dbReference type="InterPro" id="IPR002553">
    <property type="entry name" value="Clathrin/coatomer_adapt-like_N"/>
</dbReference>
<reference evidence="15 16" key="1">
    <citation type="submission" date="2016-05" db="EMBL/GenBank/DDBJ databases">
        <title>Nuclear genome of Blastocystis sp. subtype 1 NandII.</title>
        <authorList>
            <person name="Gentekaki E."/>
            <person name="Curtis B."/>
            <person name="Stairs C."/>
            <person name="Eme L."/>
            <person name="Herman E."/>
            <person name="Klimes V."/>
            <person name="Arias M.C."/>
            <person name="Elias M."/>
            <person name="Hilliou F."/>
            <person name="Klute M."/>
            <person name="Malik S.-B."/>
            <person name="Pightling A."/>
            <person name="Rachubinski R."/>
            <person name="Salas D."/>
            <person name="Schlacht A."/>
            <person name="Suga H."/>
            <person name="Archibald J."/>
            <person name="Ball S.G."/>
            <person name="Clark G."/>
            <person name="Dacks J."/>
            <person name="Van Der Giezen M."/>
            <person name="Tsaousis A."/>
            <person name="Roger A."/>
        </authorList>
    </citation>
    <scope>NUCLEOTIDE SEQUENCE [LARGE SCALE GENOMIC DNA]</scope>
    <source>
        <strain evidence="16">ATCC 50177 / NandII</strain>
    </source>
</reference>
<dbReference type="GO" id="GO:0006886">
    <property type="term" value="P:intracellular protein transport"/>
    <property type="evidence" value="ECO:0007669"/>
    <property type="project" value="InterPro"/>
</dbReference>
<organism evidence="15 16">
    <name type="scientific">Blastocystis sp. subtype 1 (strain ATCC 50177 / NandII)</name>
    <dbReference type="NCBI Taxonomy" id="478820"/>
    <lineage>
        <taxon>Eukaryota</taxon>
        <taxon>Sar</taxon>
        <taxon>Stramenopiles</taxon>
        <taxon>Bigyra</taxon>
        <taxon>Opalozoa</taxon>
        <taxon>Opalinata</taxon>
        <taxon>Blastocystidae</taxon>
        <taxon>Blastocystis</taxon>
    </lineage>
</organism>
<dbReference type="Pfam" id="PF08752">
    <property type="entry name" value="COP-gamma_platf"/>
    <property type="match status" value="1"/>
</dbReference>
<dbReference type="InterPro" id="IPR009028">
    <property type="entry name" value="Coatomer/calthrin_app_sub_C"/>
</dbReference>
<comment type="similarity">
    <text evidence="2 11">Belongs to the COPG family.</text>
</comment>
<keyword evidence="5" id="KW-0677">Repeat</keyword>
<dbReference type="SUPFAM" id="SSF49348">
    <property type="entry name" value="Clathrin adaptor appendage domain"/>
    <property type="match status" value="1"/>
</dbReference>
<feature type="domain" description="Coatomer subunit gamma C-terminal" evidence="14">
    <location>
        <begin position="790"/>
        <end position="902"/>
    </location>
</feature>
<dbReference type="GO" id="GO:0005793">
    <property type="term" value="C:endoplasmic reticulum-Golgi intermediate compartment"/>
    <property type="evidence" value="ECO:0007669"/>
    <property type="project" value="TreeGrafter"/>
</dbReference>
<dbReference type="Pfam" id="PF01602">
    <property type="entry name" value="Adaptin_N"/>
    <property type="match status" value="1"/>
</dbReference>
<evidence type="ECO:0000256" key="8">
    <source>
        <dbReference type="ARBA" id="ARBA00023034"/>
    </source>
</evidence>
<feature type="domain" description="Coatomer gamma subunit appendage Ig-like subdomain" evidence="13">
    <location>
        <begin position="633"/>
        <end position="787"/>
    </location>
</feature>
<dbReference type="GO" id="GO:0005783">
    <property type="term" value="C:endoplasmic reticulum"/>
    <property type="evidence" value="ECO:0007669"/>
    <property type="project" value="TreeGrafter"/>
</dbReference>
<keyword evidence="4 11" id="KW-0963">Cytoplasm</keyword>
<evidence type="ECO:0000256" key="5">
    <source>
        <dbReference type="ARBA" id="ARBA00022737"/>
    </source>
</evidence>
<dbReference type="InterPro" id="IPR011989">
    <property type="entry name" value="ARM-like"/>
</dbReference>
<evidence type="ECO:0000256" key="6">
    <source>
        <dbReference type="ARBA" id="ARBA00022892"/>
    </source>
</evidence>
<evidence type="ECO:0000256" key="7">
    <source>
        <dbReference type="ARBA" id="ARBA00022927"/>
    </source>
</evidence>
<dbReference type="PANTHER" id="PTHR10261:SF0">
    <property type="entry name" value="COATOMER SUBUNIT GAMMA-2"/>
    <property type="match status" value="1"/>
</dbReference>
<evidence type="ECO:0000313" key="15">
    <source>
        <dbReference type="EMBL" id="OAO12851.1"/>
    </source>
</evidence>
<dbReference type="InterPro" id="IPR037067">
    <property type="entry name" value="Coatomer_gsu_app_sf"/>
</dbReference>
<dbReference type="InterPro" id="IPR013040">
    <property type="entry name" value="Coatomer_gsu_app_Ig-like_dom"/>
</dbReference>
<gene>
    <name evidence="15" type="ORF">AV274_5451</name>
</gene>
<comment type="function">
    <text evidence="11">The coatomer is a cytosolic protein complex that binds to dilysine motifs and reversibly associates with Golgi non-clathrin-coated vesicles, which further mediate biosynthetic protein transport from the ER, via the Golgi up to the trans Golgi network. Coatomer complex is required for budding from Golgi membranes, and is essential for the retrograde Golgi-to-ER transport of dilysine-tagged proteins.</text>
</comment>
<keyword evidence="9 11" id="KW-0472">Membrane</keyword>
<dbReference type="GO" id="GO:0030126">
    <property type="term" value="C:COPI vesicle coat"/>
    <property type="evidence" value="ECO:0007669"/>
    <property type="project" value="InterPro"/>
</dbReference>
<dbReference type="SUPFAM" id="SSF55711">
    <property type="entry name" value="Subdomain of clathrin and coatomer appendage domain"/>
    <property type="match status" value="1"/>
</dbReference>
<dbReference type="InterPro" id="IPR012295">
    <property type="entry name" value="TBP_dom_sf"/>
</dbReference>
<dbReference type="Proteomes" id="UP000078348">
    <property type="component" value="Unassembled WGS sequence"/>
</dbReference>
<evidence type="ECO:0000256" key="4">
    <source>
        <dbReference type="ARBA" id="ARBA00022490"/>
    </source>
</evidence>
<dbReference type="GO" id="GO:0005198">
    <property type="term" value="F:structural molecule activity"/>
    <property type="evidence" value="ECO:0007669"/>
    <property type="project" value="InterPro"/>
</dbReference>
<keyword evidence="6 11" id="KW-0931">ER-Golgi transport</keyword>
<keyword evidence="7 11" id="KW-0653">Protein transport</keyword>
<keyword evidence="10 11" id="KW-0968">Cytoplasmic vesicle</keyword>
<evidence type="ECO:0000256" key="10">
    <source>
        <dbReference type="ARBA" id="ARBA00023329"/>
    </source>
</evidence>
<feature type="domain" description="Clathrin/coatomer adaptor adaptin-like N-terminal" evidence="12">
    <location>
        <begin position="53"/>
        <end position="565"/>
    </location>
</feature>
<dbReference type="GO" id="GO:0006888">
    <property type="term" value="P:endoplasmic reticulum to Golgi vesicle-mediated transport"/>
    <property type="evidence" value="ECO:0007669"/>
    <property type="project" value="TreeGrafter"/>
</dbReference>
<evidence type="ECO:0000256" key="2">
    <source>
        <dbReference type="ARBA" id="ARBA00010720"/>
    </source>
</evidence>
<evidence type="ECO:0000256" key="1">
    <source>
        <dbReference type="ARBA" id="ARBA00004255"/>
    </source>
</evidence>
<dbReference type="InterPro" id="IPR016024">
    <property type="entry name" value="ARM-type_fold"/>
</dbReference>
<evidence type="ECO:0000256" key="9">
    <source>
        <dbReference type="ARBA" id="ARBA00023136"/>
    </source>
</evidence>
<dbReference type="Gene3D" id="2.60.40.1480">
    <property type="entry name" value="Coatomer, gamma subunit, appendage domain"/>
    <property type="match status" value="1"/>
</dbReference>
<dbReference type="OrthoDB" id="1074925at2759"/>
<dbReference type="PIRSF" id="PIRSF037093">
    <property type="entry name" value="Coatomer_gamma_subunit"/>
    <property type="match status" value="1"/>
</dbReference>
<evidence type="ECO:0000256" key="11">
    <source>
        <dbReference type="PIRNR" id="PIRNR037093"/>
    </source>
</evidence>